<dbReference type="SUPFAM" id="SSF52540">
    <property type="entry name" value="P-loop containing nucleoside triphosphate hydrolases"/>
    <property type="match status" value="1"/>
</dbReference>
<evidence type="ECO:0000313" key="5">
    <source>
        <dbReference type="EMBL" id="EKE26049.1"/>
    </source>
</evidence>
<dbReference type="CDD" id="cd01129">
    <property type="entry name" value="PulE-GspE-like"/>
    <property type="match status" value="1"/>
</dbReference>
<dbReference type="AlphaFoldDB" id="K2G7J7"/>
<dbReference type="EMBL" id="AMFJ01000975">
    <property type="protein sequence ID" value="EKE26049.1"/>
    <property type="molecule type" value="Genomic_DNA"/>
</dbReference>
<dbReference type="PANTHER" id="PTHR30258">
    <property type="entry name" value="TYPE II SECRETION SYSTEM PROTEIN GSPE-RELATED"/>
    <property type="match status" value="1"/>
</dbReference>
<evidence type="ECO:0000256" key="3">
    <source>
        <dbReference type="ARBA" id="ARBA00022840"/>
    </source>
</evidence>
<dbReference type="GO" id="GO:0016887">
    <property type="term" value="F:ATP hydrolysis activity"/>
    <property type="evidence" value="ECO:0007669"/>
    <property type="project" value="TreeGrafter"/>
</dbReference>
<evidence type="ECO:0000259" key="4">
    <source>
        <dbReference type="Pfam" id="PF00437"/>
    </source>
</evidence>
<accession>K2G7J7</accession>
<dbReference type="Gene3D" id="3.40.50.300">
    <property type="entry name" value="P-loop containing nucleotide triphosphate hydrolases"/>
    <property type="match status" value="1"/>
</dbReference>
<dbReference type="GO" id="GO:0005524">
    <property type="term" value="F:ATP binding"/>
    <property type="evidence" value="ECO:0007669"/>
    <property type="project" value="UniProtKB-KW"/>
</dbReference>
<keyword evidence="2" id="KW-0547">Nucleotide-binding</keyword>
<sequence>MFENRTKKQNEFLDFPIKNDVWDIIEYTSSLFENAIKLKASDIHIEPTRDFVILRFRESWDFVYVDKISHGEYSKLLSRIKIASNLRIDEKQRPQDWKMAFKSENVTEMVDIRVSIMPVIDWEKVVMRILIQDFSLLNLEKLNFIDLNLKKIKESLKSKYWMILVAWPTWSWKSTTLFSMLKYYDPLDYNITTLEDPVEYNIPYINQTQVKKDVWFDFAQWLRSLVRQDPDIIMVWEIRDKETSMLSIEAALTWHLVLSTIHTNSAAWTIQRLINMWIEPFLISSSLKLIVSQRLVKKNCEKCIKPYQLTDPTLIKKVSTYLWNIIEEKVEDINFYKWTWCPDCDWTWFKWRLWIYEVLVMNDMLDSLILNKASVHDLEEKAKELWMITIMQDWFLKCATWKTTIEEIMKLI</sequence>
<comment type="caution">
    <text evidence="5">The sequence shown here is derived from an EMBL/GenBank/DDBJ whole genome shotgun (WGS) entry which is preliminary data.</text>
</comment>
<organism evidence="5">
    <name type="scientific">uncultured bacterium</name>
    <name type="common">gcode 4</name>
    <dbReference type="NCBI Taxonomy" id="1234023"/>
    <lineage>
        <taxon>Bacteria</taxon>
        <taxon>environmental samples</taxon>
    </lineage>
</organism>
<proteinExistence type="inferred from homology"/>
<dbReference type="GO" id="GO:0005886">
    <property type="term" value="C:plasma membrane"/>
    <property type="evidence" value="ECO:0007669"/>
    <property type="project" value="TreeGrafter"/>
</dbReference>
<dbReference type="Gene3D" id="3.30.450.90">
    <property type="match status" value="1"/>
</dbReference>
<feature type="domain" description="Bacterial type II secretion system protein E" evidence="4">
    <location>
        <begin position="24"/>
        <end position="409"/>
    </location>
</feature>
<dbReference type="PANTHER" id="PTHR30258:SF1">
    <property type="entry name" value="PROTEIN TRANSPORT PROTEIN HOFB HOMOLOG"/>
    <property type="match status" value="1"/>
</dbReference>
<dbReference type="InterPro" id="IPR001482">
    <property type="entry name" value="T2SS/T4SS_dom"/>
</dbReference>
<evidence type="ECO:0000256" key="2">
    <source>
        <dbReference type="ARBA" id="ARBA00022741"/>
    </source>
</evidence>
<gene>
    <name evidence="5" type="ORF">ACD_4C00459G0013</name>
</gene>
<evidence type="ECO:0000256" key="1">
    <source>
        <dbReference type="ARBA" id="ARBA00006611"/>
    </source>
</evidence>
<dbReference type="Pfam" id="PF00437">
    <property type="entry name" value="T2SSE"/>
    <property type="match status" value="1"/>
</dbReference>
<name>K2G7J7_9BACT</name>
<dbReference type="InterPro" id="IPR027417">
    <property type="entry name" value="P-loop_NTPase"/>
</dbReference>
<keyword evidence="3" id="KW-0067">ATP-binding</keyword>
<reference evidence="5" key="1">
    <citation type="journal article" date="2012" name="Science">
        <title>Fermentation, hydrogen, and sulfur metabolism in multiple uncultivated bacterial phyla.</title>
        <authorList>
            <person name="Wrighton K.C."/>
            <person name="Thomas B.C."/>
            <person name="Sharon I."/>
            <person name="Miller C.S."/>
            <person name="Castelle C.J."/>
            <person name="VerBerkmoes N.C."/>
            <person name="Wilkins M.J."/>
            <person name="Hettich R.L."/>
            <person name="Lipton M.S."/>
            <person name="Williams K.H."/>
            <person name="Long P.E."/>
            <person name="Banfield J.F."/>
        </authorList>
    </citation>
    <scope>NUCLEOTIDE SEQUENCE [LARGE SCALE GENOMIC DNA]</scope>
</reference>
<comment type="similarity">
    <text evidence="1">Belongs to the GSP E family.</text>
</comment>
<protein>
    <recommendedName>
        <fullName evidence="4">Bacterial type II secretion system protein E domain-containing protein</fullName>
    </recommendedName>
</protein>